<comment type="caution">
    <text evidence="1">The sequence shown here is derived from an EMBL/GenBank/DDBJ whole genome shotgun (WGS) entry which is preliminary data.</text>
</comment>
<accession>A0ABS2SNS8</accession>
<name>A0ABS2SNS8_9BACI</name>
<gene>
    <name evidence="1" type="ORF">JOC54_000414</name>
</gene>
<dbReference type="RefSeq" id="WP_275582663.1">
    <property type="nucleotide sequence ID" value="NZ_JAFBCV010000001.1"/>
</dbReference>
<dbReference type="Proteomes" id="UP001179280">
    <property type="component" value="Unassembled WGS sequence"/>
</dbReference>
<dbReference type="EMBL" id="JAFBCV010000001">
    <property type="protein sequence ID" value="MBM7837183.1"/>
    <property type="molecule type" value="Genomic_DNA"/>
</dbReference>
<organism evidence="1 2">
    <name type="scientific">Shouchella xiaoxiensis</name>
    <dbReference type="NCBI Taxonomy" id="766895"/>
    <lineage>
        <taxon>Bacteria</taxon>
        <taxon>Bacillati</taxon>
        <taxon>Bacillota</taxon>
        <taxon>Bacilli</taxon>
        <taxon>Bacillales</taxon>
        <taxon>Bacillaceae</taxon>
        <taxon>Shouchella</taxon>
    </lineage>
</organism>
<keyword evidence="2" id="KW-1185">Reference proteome</keyword>
<proteinExistence type="predicted"/>
<protein>
    <submittedName>
        <fullName evidence="1">Uncharacterized protein</fullName>
    </submittedName>
</protein>
<evidence type="ECO:0000313" key="1">
    <source>
        <dbReference type="EMBL" id="MBM7837183.1"/>
    </source>
</evidence>
<sequence length="41" mass="4627">MFKKVDLFSKNVSITNKTTTVTKTKNGKKLFTSSFKTNANK</sequence>
<reference evidence="1" key="1">
    <citation type="submission" date="2021-01" db="EMBL/GenBank/DDBJ databases">
        <title>Genomic Encyclopedia of Type Strains, Phase IV (KMG-IV): sequencing the most valuable type-strain genomes for metagenomic binning, comparative biology and taxonomic classification.</title>
        <authorList>
            <person name="Goeker M."/>
        </authorList>
    </citation>
    <scope>NUCLEOTIDE SEQUENCE</scope>
    <source>
        <strain evidence="1">DSM 21943</strain>
    </source>
</reference>
<evidence type="ECO:0000313" key="2">
    <source>
        <dbReference type="Proteomes" id="UP001179280"/>
    </source>
</evidence>